<sequence length="67" mass="7453">MLQDRQGLLLGRNRKFVLSFLPPLISQFLGCFDISGLAALVTTAQQQDQFIASLLEINTVTRANVYP</sequence>
<organism evidence="1 2">
    <name type="scientific">Pseudomonas amygdali pv. dendropanacis</name>
    <dbReference type="NCBI Taxonomy" id="235272"/>
    <lineage>
        <taxon>Bacteria</taxon>
        <taxon>Pseudomonadati</taxon>
        <taxon>Pseudomonadota</taxon>
        <taxon>Gammaproteobacteria</taxon>
        <taxon>Pseudomonadales</taxon>
        <taxon>Pseudomonadaceae</taxon>
        <taxon>Pseudomonas</taxon>
        <taxon>Pseudomonas amygdali</taxon>
    </lineage>
</organism>
<comment type="caution">
    <text evidence="1">The sequence shown here is derived from an EMBL/GenBank/DDBJ whole genome shotgun (WGS) entry which is preliminary data.</text>
</comment>
<evidence type="ECO:0000313" key="1">
    <source>
        <dbReference type="EMBL" id="KPX17488.1"/>
    </source>
</evidence>
<protein>
    <submittedName>
        <fullName evidence="1">Uncharacterized protein</fullName>
    </submittedName>
</protein>
<dbReference type="AlphaFoldDB" id="A0A0P9QQE4"/>
<proteinExistence type="predicted"/>
<reference evidence="1 2" key="1">
    <citation type="submission" date="2015-09" db="EMBL/GenBank/DDBJ databases">
        <title>Genome announcement of multiple Pseudomonas syringae strains.</title>
        <authorList>
            <person name="Thakur S."/>
            <person name="Wang P.W."/>
            <person name="Gong Y."/>
            <person name="Weir B.S."/>
            <person name="Guttman D.S."/>
        </authorList>
    </citation>
    <scope>NUCLEOTIDE SEQUENCE [LARGE SCALE GENOMIC DNA]</scope>
    <source>
        <strain evidence="1 2">ICMP9150</strain>
    </source>
</reference>
<name>A0A0P9QQE4_PSEA0</name>
<accession>A0A0P9QQE4</accession>
<dbReference type="EMBL" id="LJQG01000206">
    <property type="protein sequence ID" value="KPX17488.1"/>
    <property type="molecule type" value="Genomic_DNA"/>
</dbReference>
<gene>
    <name evidence="1" type="ORF">ALO71_102243</name>
</gene>
<evidence type="ECO:0000313" key="2">
    <source>
        <dbReference type="Proteomes" id="UP000050346"/>
    </source>
</evidence>
<dbReference type="Proteomes" id="UP000050346">
    <property type="component" value="Unassembled WGS sequence"/>
</dbReference>